<evidence type="ECO:0008006" key="4">
    <source>
        <dbReference type="Google" id="ProtNLM"/>
    </source>
</evidence>
<feature type="transmembrane region" description="Helical" evidence="1">
    <location>
        <begin position="76"/>
        <end position="97"/>
    </location>
</feature>
<sequence>MTQNPVRYGLILFVITFLIFLGVYYFYNGLHYFDVTMKVNSFVLPLLYALVAFFSVRKIWKKSHSINFRTAFKNSFLPMFIGGFLSIISMFVFLNYVDTGAKDLLNYQFTQTNKNELLKVYNKEKSRLKTQKEKDDLDKDFNASMQSFSKEQLKGKDVFTFKYFSYYFGAIFLFDVIFSFFMASFFRSRNPE</sequence>
<proteinExistence type="predicted"/>
<protein>
    <recommendedName>
        <fullName evidence="4">DUF4199 domain-containing protein</fullName>
    </recommendedName>
</protein>
<dbReference type="Proteomes" id="UP000236738">
    <property type="component" value="Unassembled WGS sequence"/>
</dbReference>
<organism evidence="2 3">
    <name type="scientific">Halpernia humi</name>
    <dbReference type="NCBI Taxonomy" id="493375"/>
    <lineage>
        <taxon>Bacteria</taxon>
        <taxon>Pseudomonadati</taxon>
        <taxon>Bacteroidota</taxon>
        <taxon>Flavobacteriia</taxon>
        <taxon>Flavobacteriales</taxon>
        <taxon>Weeksellaceae</taxon>
        <taxon>Chryseobacterium group</taxon>
        <taxon>Halpernia</taxon>
    </lineage>
</organism>
<dbReference type="InterPro" id="IPR025250">
    <property type="entry name" value="DUF4199"/>
</dbReference>
<feature type="transmembrane region" description="Helical" evidence="1">
    <location>
        <begin position="164"/>
        <end position="186"/>
    </location>
</feature>
<feature type="transmembrane region" description="Helical" evidence="1">
    <location>
        <begin position="7"/>
        <end position="27"/>
    </location>
</feature>
<dbReference type="OrthoDB" id="1273153at2"/>
<dbReference type="RefSeq" id="WP_103914450.1">
    <property type="nucleotide sequence ID" value="NZ_FNUS01000006.1"/>
</dbReference>
<gene>
    <name evidence="2" type="ORF">SAMN05421847_2578</name>
</gene>
<keyword evidence="3" id="KW-1185">Reference proteome</keyword>
<evidence type="ECO:0000313" key="3">
    <source>
        <dbReference type="Proteomes" id="UP000236738"/>
    </source>
</evidence>
<reference evidence="3" key="1">
    <citation type="submission" date="2016-10" db="EMBL/GenBank/DDBJ databases">
        <authorList>
            <person name="Varghese N."/>
            <person name="Submissions S."/>
        </authorList>
    </citation>
    <scope>NUCLEOTIDE SEQUENCE [LARGE SCALE GENOMIC DNA]</scope>
    <source>
        <strain evidence="3">DSM 21580</strain>
    </source>
</reference>
<dbReference type="EMBL" id="FNUS01000006">
    <property type="protein sequence ID" value="SEG51217.1"/>
    <property type="molecule type" value="Genomic_DNA"/>
</dbReference>
<evidence type="ECO:0000313" key="2">
    <source>
        <dbReference type="EMBL" id="SEG51217.1"/>
    </source>
</evidence>
<name>A0A1H6AT19_9FLAO</name>
<keyword evidence="1" id="KW-0812">Transmembrane</keyword>
<keyword evidence="1" id="KW-0472">Membrane</keyword>
<feature type="transmembrane region" description="Helical" evidence="1">
    <location>
        <begin position="39"/>
        <end position="56"/>
    </location>
</feature>
<evidence type="ECO:0000256" key="1">
    <source>
        <dbReference type="SAM" id="Phobius"/>
    </source>
</evidence>
<dbReference type="Pfam" id="PF13858">
    <property type="entry name" value="DUF4199"/>
    <property type="match status" value="1"/>
</dbReference>
<keyword evidence="1" id="KW-1133">Transmembrane helix</keyword>
<dbReference type="AlphaFoldDB" id="A0A1H6AT19"/>
<accession>A0A1H6AT19</accession>